<evidence type="ECO:0000313" key="2">
    <source>
        <dbReference type="Proteomes" id="UP000596742"/>
    </source>
</evidence>
<comment type="caution">
    <text evidence="1">The sequence shown here is derived from an EMBL/GenBank/DDBJ whole genome shotgun (WGS) entry which is preliminary data.</text>
</comment>
<evidence type="ECO:0000313" key="1">
    <source>
        <dbReference type="EMBL" id="VDI72491.1"/>
    </source>
</evidence>
<organism evidence="1 2">
    <name type="scientific">Mytilus galloprovincialis</name>
    <name type="common">Mediterranean mussel</name>
    <dbReference type="NCBI Taxonomy" id="29158"/>
    <lineage>
        <taxon>Eukaryota</taxon>
        <taxon>Metazoa</taxon>
        <taxon>Spiralia</taxon>
        <taxon>Lophotrochozoa</taxon>
        <taxon>Mollusca</taxon>
        <taxon>Bivalvia</taxon>
        <taxon>Autobranchia</taxon>
        <taxon>Pteriomorphia</taxon>
        <taxon>Mytilida</taxon>
        <taxon>Mytiloidea</taxon>
        <taxon>Mytilidae</taxon>
        <taxon>Mytilinae</taxon>
        <taxon>Mytilus</taxon>
    </lineage>
</organism>
<protein>
    <submittedName>
        <fullName evidence="1">Uncharacterized protein</fullName>
    </submittedName>
</protein>
<name>A0A8B6H2D6_MYTGA</name>
<sequence length="67" mass="7763">MDCRFPVMVGLNQQHTLRTNEYGDEENEVRSIVFIARQLGRRGEELDILTAEEADELIDITDILLEK</sequence>
<dbReference type="EMBL" id="UYJE01009330">
    <property type="protein sequence ID" value="VDI72491.1"/>
    <property type="molecule type" value="Genomic_DNA"/>
</dbReference>
<accession>A0A8B6H2D6</accession>
<dbReference type="AlphaFoldDB" id="A0A8B6H2D6"/>
<dbReference type="Proteomes" id="UP000596742">
    <property type="component" value="Unassembled WGS sequence"/>
</dbReference>
<keyword evidence="2" id="KW-1185">Reference proteome</keyword>
<reference evidence="1" key="1">
    <citation type="submission" date="2018-11" db="EMBL/GenBank/DDBJ databases">
        <authorList>
            <person name="Alioto T."/>
            <person name="Alioto T."/>
        </authorList>
    </citation>
    <scope>NUCLEOTIDE SEQUENCE</scope>
</reference>
<proteinExistence type="predicted"/>
<gene>
    <name evidence="1" type="ORF">MGAL_10B003476</name>
</gene>